<evidence type="ECO:0000313" key="1">
    <source>
        <dbReference type="EMBL" id="GAA3722678.1"/>
    </source>
</evidence>
<dbReference type="EMBL" id="BAABBF010000011">
    <property type="protein sequence ID" value="GAA3722678.1"/>
    <property type="molecule type" value="Genomic_DNA"/>
</dbReference>
<reference evidence="2" key="1">
    <citation type="journal article" date="2019" name="Int. J. Syst. Evol. Microbiol.">
        <title>The Global Catalogue of Microorganisms (GCM) 10K type strain sequencing project: providing services to taxonomists for standard genome sequencing and annotation.</title>
        <authorList>
            <consortium name="The Broad Institute Genomics Platform"/>
            <consortium name="The Broad Institute Genome Sequencing Center for Infectious Disease"/>
            <person name="Wu L."/>
            <person name="Ma J."/>
        </authorList>
    </citation>
    <scope>NUCLEOTIDE SEQUENCE [LARGE SCALE GENOMIC DNA]</scope>
    <source>
        <strain evidence="2">JCM 17498</strain>
    </source>
</reference>
<organism evidence="1 2">
    <name type="scientific">Sphingomonas cynarae</name>
    <dbReference type="NCBI Taxonomy" id="930197"/>
    <lineage>
        <taxon>Bacteria</taxon>
        <taxon>Pseudomonadati</taxon>
        <taxon>Pseudomonadota</taxon>
        <taxon>Alphaproteobacteria</taxon>
        <taxon>Sphingomonadales</taxon>
        <taxon>Sphingomonadaceae</taxon>
        <taxon>Sphingomonas</taxon>
    </lineage>
</organism>
<evidence type="ECO:0000313" key="2">
    <source>
        <dbReference type="Proteomes" id="UP001500523"/>
    </source>
</evidence>
<keyword evidence="2" id="KW-1185">Reference proteome</keyword>
<dbReference type="Proteomes" id="UP001500523">
    <property type="component" value="Unassembled WGS sequence"/>
</dbReference>
<accession>A0ABP7ES51</accession>
<comment type="caution">
    <text evidence="1">The sequence shown here is derived from an EMBL/GenBank/DDBJ whole genome shotgun (WGS) entry which is preliminary data.</text>
</comment>
<sequence length="452" mass="47406">MRVRISGPLKSHSVGIVFDSLASATGAPGFYPIGEGYTVLTVTGAVIDFAVGIYGPTDGPAREGGDRRARIDGIQFGAADSSVELSLSHIRHVRVYNLAGFGVRYAACWDTTFVNTSVEVCGTADQPAFDVVAALPQTCNESVWVRVHVELSVGRAMRVSSLTLSCVFLKIHSERATAVKGRFTWELGGACEYGSVRLHAVNPAEATAHFIGDQGSCRNLRSEGPAVSVDATGGTYRFDNPGALVMRSSLNQNGQIVVTGGSIGRLEAASNWLLIGTRIDTLQADFMPEQFHTVAQHCTIGLIEPKPGQTTAALDLYGCDVGALRLHAGQDRIRRVTLHDGTRARAAGALVIPPGSVLEIAVGAVAVGEIRLAGGALRLRGTIKGDLHIDGPCHAIAGGDAQVTGQVSSWSVPVAASLLGELPNGTRSKNLAPTAILTGWIKAGGAWIDQRN</sequence>
<gene>
    <name evidence="1" type="ORF">GCM10022268_33570</name>
</gene>
<protein>
    <submittedName>
        <fullName evidence="1">Uncharacterized protein</fullName>
    </submittedName>
</protein>
<name>A0ABP7ES51_9SPHN</name>
<proteinExistence type="predicted"/>